<dbReference type="PANTHER" id="PTHR30055:SF234">
    <property type="entry name" value="HTH-TYPE TRANSCRIPTIONAL REGULATOR BETI"/>
    <property type="match status" value="1"/>
</dbReference>
<dbReference type="EMBL" id="JBCGDC010000153">
    <property type="protein sequence ID" value="MFB6397572.1"/>
    <property type="molecule type" value="Genomic_DNA"/>
</dbReference>
<evidence type="ECO:0000256" key="3">
    <source>
        <dbReference type="ARBA" id="ARBA00023163"/>
    </source>
</evidence>
<organism evidence="6 7">
    <name type="scientific">Polymorphospora lycopeni</name>
    <dbReference type="NCBI Taxonomy" id="3140240"/>
    <lineage>
        <taxon>Bacteria</taxon>
        <taxon>Bacillati</taxon>
        <taxon>Actinomycetota</taxon>
        <taxon>Actinomycetes</taxon>
        <taxon>Micromonosporales</taxon>
        <taxon>Micromonosporaceae</taxon>
        <taxon>Polymorphospora</taxon>
    </lineage>
</organism>
<evidence type="ECO:0000259" key="5">
    <source>
        <dbReference type="PROSITE" id="PS50977"/>
    </source>
</evidence>
<evidence type="ECO:0000256" key="1">
    <source>
        <dbReference type="ARBA" id="ARBA00023015"/>
    </source>
</evidence>
<keyword evidence="3" id="KW-0804">Transcription</keyword>
<dbReference type="PANTHER" id="PTHR30055">
    <property type="entry name" value="HTH-TYPE TRANSCRIPTIONAL REGULATOR RUTR"/>
    <property type="match status" value="1"/>
</dbReference>
<dbReference type="SUPFAM" id="SSF46689">
    <property type="entry name" value="Homeodomain-like"/>
    <property type="match status" value="1"/>
</dbReference>
<accession>A0ABV5CZY5</accession>
<dbReference type="Proteomes" id="UP001582793">
    <property type="component" value="Unassembled WGS sequence"/>
</dbReference>
<dbReference type="RefSeq" id="WP_375736619.1">
    <property type="nucleotide sequence ID" value="NZ_JBCGDC010000153.1"/>
</dbReference>
<comment type="caution">
    <text evidence="6">The sequence shown here is derived from an EMBL/GenBank/DDBJ whole genome shotgun (WGS) entry which is preliminary data.</text>
</comment>
<evidence type="ECO:0000313" key="7">
    <source>
        <dbReference type="Proteomes" id="UP001582793"/>
    </source>
</evidence>
<dbReference type="InterPro" id="IPR050109">
    <property type="entry name" value="HTH-type_TetR-like_transc_reg"/>
</dbReference>
<dbReference type="InterPro" id="IPR009057">
    <property type="entry name" value="Homeodomain-like_sf"/>
</dbReference>
<name>A0ABV5CZY5_9ACTN</name>
<proteinExistence type="predicted"/>
<reference evidence="6 7" key="1">
    <citation type="submission" date="2024-04" db="EMBL/GenBank/DDBJ databases">
        <title>Polymorphospora sp. isolated from Baiyangdian Lake in Xiong'an New Area.</title>
        <authorList>
            <person name="Zhang X."/>
            <person name="Liu J."/>
        </authorList>
    </citation>
    <scope>NUCLEOTIDE SEQUENCE [LARGE SCALE GENOMIC DNA]</scope>
    <source>
        <strain evidence="6 7">2-325</strain>
    </source>
</reference>
<dbReference type="PRINTS" id="PR00455">
    <property type="entry name" value="HTHTETR"/>
</dbReference>
<sequence length="198" mass="21305">MAHVHRQQVDEGILDRAAALFAQHGYDHTSLKTVADSVGLSKAGLLHHYPTKEALYVATQQSVRAQGQRVFDQVADLPPGPARDRRALELLTDVALDRPGLVAQAFSSLTTPPSDGEPDHLDDIATLVFATFAVDAAQPSERLVRVIGALSALAVLSLSVNRAAGEKTMWRPHILATCLDALGHHRRTLSSDPTQVEA</sequence>
<feature type="DNA-binding region" description="H-T-H motif" evidence="4">
    <location>
        <begin position="30"/>
        <end position="49"/>
    </location>
</feature>
<evidence type="ECO:0000313" key="6">
    <source>
        <dbReference type="EMBL" id="MFB6397572.1"/>
    </source>
</evidence>
<protein>
    <submittedName>
        <fullName evidence="6">Helix-turn-helix domain-containing protein</fullName>
    </submittedName>
</protein>
<keyword evidence="7" id="KW-1185">Reference proteome</keyword>
<dbReference type="PROSITE" id="PS50977">
    <property type="entry name" value="HTH_TETR_2"/>
    <property type="match status" value="1"/>
</dbReference>
<keyword evidence="2 4" id="KW-0238">DNA-binding</keyword>
<feature type="domain" description="HTH tetR-type" evidence="5">
    <location>
        <begin position="7"/>
        <end position="67"/>
    </location>
</feature>
<gene>
    <name evidence="6" type="ORF">AAFH96_31440</name>
</gene>
<dbReference type="Pfam" id="PF00440">
    <property type="entry name" value="TetR_N"/>
    <property type="match status" value="1"/>
</dbReference>
<dbReference type="Gene3D" id="1.10.357.10">
    <property type="entry name" value="Tetracycline Repressor, domain 2"/>
    <property type="match status" value="1"/>
</dbReference>
<dbReference type="InterPro" id="IPR001647">
    <property type="entry name" value="HTH_TetR"/>
</dbReference>
<evidence type="ECO:0000256" key="2">
    <source>
        <dbReference type="ARBA" id="ARBA00023125"/>
    </source>
</evidence>
<evidence type="ECO:0000256" key="4">
    <source>
        <dbReference type="PROSITE-ProRule" id="PRU00335"/>
    </source>
</evidence>
<keyword evidence="1" id="KW-0805">Transcription regulation</keyword>